<comment type="caution">
    <text evidence="1">The sequence shown here is derived from an EMBL/GenBank/DDBJ whole genome shotgun (WGS) entry which is preliminary data.</text>
</comment>
<organism evidence="1 2">
    <name type="scientific">Segatella bryantii</name>
    <name type="common">Prevotella bryantii</name>
    <dbReference type="NCBI Taxonomy" id="77095"/>
    <lineage>
        <taxon>Bacteria</taxon>
        <taxon>Pseudomonadati</taxon>
        <taxon>Bacteroidota</taxon>
        <taxon>Bacteroidia</taxon>
        <taxon>Bacteroidales</taxon>
        <taxon>Prevotellaceae</taxon>
        <taxon>Segatella</taxon>
    </lineage>
</organism>
<evidence type="ECO:0000313" key="2">
    <source>
        <dbReference type="Proteomes" id="UP000887043"/>
    </source>
</evidence>
<protein>
    <recommendedName>
        <fullName evidence="3">RiboL-PSP-HEPN domain-containing protein</fullName>
    </recommendedName>
</protein>
<proteinExistence type="predicted"/>
<dbReference type="AlphaFoldDB" id="A0AA37MMG2"/>
<sequence>MYTDIHTDFILEPIYTILIKGINACNSLPFGIGSYPMSEYYLQSVFINMTGALEQKMKCICWQIATDDYQYRYEFLRSKNYGECSSYTDKNNVYKDLIDAIKRKKRTFSLKAIWDDYDIPEKKMNSERETWQEDEKKKRLDKINNILKSEKNRGKILSLEEKEKMRAGILNKPYSESKFLRHIEESKGTWAFRDRLKEIHITLAQSIFTKWRVRDYLNFQNNYINDFQSINVTPSETELLKGSLVDMYEQVVYKQRNRIAHNTLSYQQNLPDLSDLADKNYYKHNYFYRFVMLVVLDDVFIRLYKKYIQ</sequence>
<evidence type="ECO:0008006" key="3">
    <source>
        <dbReference type="Google" id="ProtNLM"/>
    </source>
</evidence>
<dbReference type="EMBL" id="BPTR01000001">
    <property type="protein sequence ID" value="GJG28764.1"/>
    <property type="molecule type" value="Genomic_DNA"/>
</dbReference>
<name>A0AA37MMG2_SEGBR</name>
<reference evidence="1" key="1">
    <citation type="submission" date="2021-08" db="EMBL/GenBank/DDBJ databases">
        <title>Prevotella lacticifex sp. nov., isolated from rumen of cow.</title>
        <authorList>
            <person name="Shinkai T."/>
            <person name="Ikeyama N."/>
            <person name="Kumagai M."/>
            <person name="Ohmori H."/>
            <person name="Sakamoto M."/>
            <person name="Ohkuma M."/>
            <person name="Mitsumori M."/>
        </authorList>
    </citation>
    <scope>NUCLEOTIDE SEQUENCE</scope>
    <source>
        <strain evidence="1">DSM 11371</strain>
    </source>
</reference>
<dbReference type="Proteomes" id="UP000887043">
    <property type="component" value="Unassembled WGS sequence"/>
</dbReference>
<gene>
    <name evidence="1" type="ORF">PRRU23_24640</name>
</gene>
<accession>A0AA37MMG2</accession>
<evidence type="ECO:0000313" key="1">
    <source>
        <dbReference type="EMBL" id="GJG28764.1"/>
    </source>
</evidence>